<feature type="compositionally biased region" description="Pro residues" evidence="8">
    <location>
        <begin position="462"/>
        <end position="471"/>
    </location>
</feature>
<name>A0A2U1FID8_9PSEU</name>
<feature type="transmembrane region" description="Helical" evidence="9">
    <location>
        <begin position="63"/>
        <end position="81"/>
    </location>
</feature>
<keyword evidence="3" id="KW-0597">Phosphoprotein</keyword>
<evidence type="ECO:0000256" key="5">
    <source>
        <dbReference type="ARBA" id="ARBA00022692"/>
    </source>
</evidence>
<evidence type="ECO:0000256" key="1">
    <source>
        <dbReference type="ARBA" id="ARBA00000085"/>
    </source>
</evidence>
<feature type="domain" description="Histidine kinase" evidence="10">
    <location>
        <begin position="297"/>
        <end position="405"/>
    </location>
</feature>
<feature type="transmembrane region" description="Helical" evidence="9">
    <location>
        <begin position="38"/>
        <end position="56"/>
    </location>
</feature>
<feature type="region of interest" description="Disordered" evidence="8">
    <location>
        <begin position="413"/>
        <end position="661"/>
    </location>
</feature>
<feature type="compositionally biased region" description="Pro residues" evidence="8">
    <location>
        <begin position="582"/>
        <end position="598"/>
    </location>
</feature>
<dbReference type="SMART" id="SM00387">
    <property type="entry name" value="HATPase_c"/>
    <property type="match status" value="1"/>
</dbReference>
<proteinExistence type="predicted"/>
<keyword evidence="12" id="KW-1185">Reference proteome</keyword>
<dbReference type="RefSeq" id="WP_116707632.1">
    <property type="nucleotide sequence ID" value="NZ_QEKW01000003.1"/>
</dbReference>
<evidence type="ECO:0000256" key="4">
    <source>
        <dbReference type="ARBA" id="ARBA00022679"/>
    </source>
</evidence>
<comment type="caution">
    <text evidence="11">The sequence shown here is derived from an EMBL/GenBank/DDBJ whole genome shotgun (WGS) entry which is preliminary data.</text>
</comment>
<dbReference type="InterPro" id="IPR036890">
    <property type="entry name" value="HATPase_C_sf"/>
</dbReference>
<evidence type="ECO:0000256" key="8">
    <source>
        <dbReference type="SAM" id="MobiDB-lite"/>
    </source>
</evidence>
<evidence type="ECO:0000256" key="3">
    <source>
        <dbReference type="ARBA" id="ARBA00022553"/>
    </source>
</evidence>
<sequence>MLSDEEWTRRHRLLLWVLGLHVPLLALVGLVAGFPLAAILLVDLGVGGVVLAASMIHHRRTASLLVTFGLTGCSVALVVLSQGSIEAHFHFFIIVGFLALYQDWFPFLWNIAFTVLSHGIGSAVAPNLIFNHLSGQGDPWLWSVIHGVSVLAACAGVLVFWRFTEDLQEQKTEVDRQLARAEISKKEFTSDLLLNLARRNQSMFHRQLDIINDLEEKERDPDVLAELFRLDHLATRVRRNAESLLVLSGEQPPRTWSAPVALRDVVRAAIAETEDLERITFAVDEGLAIVGSSVADLTHLLAELLENAVRYSPPSSAVSVQNRPYHPAPGAHLLIIEDTGVGMPADALARANRLLTEPQDVDVAASRQLGFHVVSRLAERHGITVSLTPTPGCGLTAVIVLPAELFPARIEASRPSVPSVLARPASEGVGPPNRATNAASATPGESPHEPARIDGRHAWPGDTPPPTPQVEPAPRVGAHELDPSGDTDGERTLEPTRAGQHGGLIRPIVVPPPREFDGDSTTVDGPAPAPRISPEGPGPHLNGNGDSNNGENGRGRAEPRRTLTRRVPQTHLAPELAKPVDPRPVPAAPAPSAAPLPEHPLLGSSRPAEEPGGPPLDPHATIESPLNALSRYQASRRMAHLEIGDVDPAPAGEPAEKGVSS</sequence>
<comment type="catalytic activity">
    <reaction evidence="1">
        <text>ATP + protein L-histidine = ADP + protein N-phospho-L-histidine.</text>
        <dbReference type="EC" id="2.7.13.3"/>
    </reaction>
</comment>
<dbReference type="EMBL" id="QEKW01000003">
    <property type="protein sequence ID" value="PVZ11953.1"/>
    <property type="molecule type" value="Genomic_DNA"/>
</dbReference>
<evidence type="ECO:0000256" key="7">
    <source>
        <dbReference type="ARBA" id="ARBA00022989"/>
    </source>
</evidence>
<dbReference type="InterPro" id="IPR003594">
    <property type="entry name" value="HATPase_dom"/>
</dbReference>
<organism evidence="11 12">
    <name type="scientific">Actinomycetospora cinnamomea</name>
    <dbReference type="NCBI Taxonomy" id="663609"/>
    <lineage>
        <taxon>Bacteria</taxon>
        <taxon>Bacillati</taxon>
        <taxon>Actinomycetota</taxon>
        <taxon>Actinomycetes</taxon>
        <taxon>Pseudonocardiales</taxon>
        <taxon>Pseudonocardiaceae</taxon>
        <taxon>Actinomycetospora</taxon>
    </lineage>
</organism>
<feature type="compositionally biased region" description="Basic and acidic residues" evidence="8">
    <location>
        <begin position="477"/>
        <end position="494"/>
    </location>
</feature>
<dbReference type="PROSITE" id="PS50109">
    <property type="entry name" value="HIS_KIN"/>
    <property type="match status" value="1"/>
</dbReference>
<dbReference type="Pfam" id="PF02518">
    <property type="entry name" value="HATPase_c"/>
    <property type="match status" value="1"/>
</dbReference>
<keyword evidence="4" id="KW-0808">Transferase</keyword>
<dbReference type="Proteomes" id="UP000245639">
    <property type="component" value="Unassembled WGS sequence"/>
</dbReference>
<keyword evidence="9" id="KW-0472">Membrane</keyword>
<feature type="compositionally biased region" description="Basic and acidic residues" evidence="8">
    <location>
        <begin position="446"/>
        <end position="459"/>
    </location>
</feature>
<evidence type="ECO:0000256" key="9">
    <source>
        <dbReference type="SAM" id="Phobius"/>
    </source>
</evidence>
<feature type="transmembrane region" description="Helical" evidence="9">
    <location>
        <begin position="141"/>
        <end position="161"/>
    </location>
</feature>
<evidence type="ECO:0000259" key="10">
    <source>
        <dbReference type="PROSITE" id="PS50109"/>
    </source>
</evidence>
<evidence type="ECO:0000256" key="6">
    <source>
        <dbReference type="ARBA" id="ARBA00022777"/>
    </source>
</evidence>
<dbReference type="OrthoDB" id="3502710at2"/>
<keyword evidence="5 9" id="KW-0812">Transmembrane</keyword>
<dbReference type="GO" id="GO:0004673">
    <property type="term" value="F:protein histidine kinase activity"/>
    <property type="evidence" value="ECO:0007669"/>
    <property type="project" value="UniProtKB-EC"/>
</dbReference>
<reference evidence="11 12" key="1">
    <citation type="submission" date="2018-04" db="EMBL/GenBank/DDBJ databases">
        <title>Genomic Encyclopedia of Type Strains, Phase IV (KMG-IV): sequencing the most valuable type-strain genomes for metagenomic binning, comparative biology and taxonomic classification.</title>
        <authorList>
            <person name="Goeker M."/>
        </authorList>
    </citation>
    <scope>NUCLEOTIDE SEQUENCE [LARGE SCALE GENOMIC DNA]</scope>
    <source>
        <strain evidence="11 12">DSM 45771</strain>
    </source>
</reference>
<dbReference type="PANTHER" id="PTHR45436">
    <property type="entry name" value="SENSOR HISTIDINE KINASE YKOH"/>
    <property type="match status" value="1"/>
</dbReference>
<gene>
    <name evidence="11" type="ORF">C8D89_103283</name>
</gene>
<protein>
    <recommendedName>
        <fullName evidence="2">histidine kinase</fullName>
        <ecNumber evidence="2">2.7.13.3</ecNumber>
    </recommendedName>
</protein>
<dbReference type="AlphaFoldDB" id="A0A2U1FID8"/>
<dbReference type="InterPro" id="IPR050428">
    <property type="entry name" value="TCS_sensor_his_kinase"/>
</dbReference>
<keyword evidence="6 11" id="KW-0418">Kinase</keyword>
<dbReference type="PANTHER" id="PTHR45436:SF5">
    <property type="entry name" value="SENSOR HISTIDINE KINASE TRCS"/>
    <property type="match status" value="1"/>
</dbReference>
<evidence type="ECO:0000256" key="2">
    <source>
        <dbReference type="ARBA" id="ARBA00012438"/>
    </source>
</evidence>
<dbReference type="EC" id="2.7.13.3" evidence="2"/>
<dbReference type="GO" id="GO:0000160">
    <property type="term" value="P:phosphorelay signal transduction system"/>
    <property type="evidence" value="ECO:0007669"/>
    <property type="project" value="TreeGrafter"/>
</dbReference>
<feature type="transmembrane region" description="Helical" evidence="9">
    <location>
        <begin position="111"/>
        <end position="129"/>
    </location>
</feature>
<dbReference type="SUPFAM" id="SSF55874">
    <property type="entry name" value="ATPase domain of HSP90 chaperone/DNA topoisomerase II/histidine kinase"/>
    <property type="match status" value="1"/>
</dbReference>
<dbReference type="Gene3D" id="3.30.565.10">
    <property type="entry name" value="Histidine kinase-like ATPase, C-terminal domain"/>
    <property type="match status" value="1"/>
</dbReference>
<keyword evidence="7 9" id="KW-1133">Transmembrane helix</keyword>
<evidence type="ECO:0000313" key="11">
    <source>
        <dbReference type="EMBL" id="PVZ11953.1"/>
    </source>
</evidence>
<feature type="transmembrane region" description="Helical" evidence="9">
    <location>
        <begin position="12"/>
        <end position="32"/>
    </location>
</feature>
<evidence type="ECO:0000313" key="12">
    <source>
        <dbReference type="Proteomes" id="UP000245639"/>
    </source>
</evidence>
<dbReference type="InterPro" id="IPR005467">
    <property type="entry name" value="His_kinase_dom"/>
</dbReference>
<feature type="compositionally biased region" description="Low complexity" evidence="8">
    <location>
        <begin position="542"/>
        <end position="551"/>
    </location>
</feature>
<dbReference type="GO" id="GO:0005886">
    <property type="term" value="C:plasma membrane"/>
    <property type="evidence" value="ECO:0007669"/>
    <property type="project" value="TreeGrafter"/>
</dbReference>
<accession>A0A2U1FID8</accession>